<comment type="similarity">
    <text evidence="2 12">Belongs to the amiloride-sensitive sodium channel (TC 1.A.6) family.</text>
</comment>
<gene>
    <name evidence="14" type="primary">ppk28_1</name>
    <name evidence="14" type="ORF">FJT64_015090</name>
</gene>
<evidence type="ECO:0000256" key="3">
    <source>
        <dbReference type="ARBA" id="ARBA00022448"/>
    </source>
</evidence>
<keyword evidence="8 12" id="KW-0406">Ion transport</keyword>
<evidence type="ECO:0000256" key="9">
    <source>
        <dbReference type="ARBA" id="ARBA00023136"/>
    </source>
</evidence>
<evidence type="ECO:0000256" key="10">
    <source>
        <dbReference type="ARBA" id="ARBA00023201"/>
    </source>
</evidence>
<sequence length="383" mass="42633">MSRQTDLLSHNVCRCVCCSGEHAKEDKHTGAGYTNGLSMMLDARRYEYSHSQYLSVGFKVLIHAPYDEPEVRERGLAIQPGNEMFISITAEHVYTTDEALHSFTPEQRNCFEQHEVELEFADTHVYTLSNCLLSHLTARIHDGCGCVAHYMPDNASKDLRQSEEAWRKCLPACDEIKYLPYTSSSEFPSRELISHPSFGETVQLIVASMCKAVHHDKLTLEETELAALCDAIASGQYPDSTDRDKLAALLSGATEGHLLPSANEHDANALYAAAVRYARANMVKVHAYFKSNSITRYKRGVLYTTDQLVANVGGLLGLFLGFSIVSIAEILYFVTIKLLTRRTTNAKVKASHGSQEDDATIAASFVITNARDSWRPKKDVELD</sequence>
<keyword evidence="3 12" id="KW-0813">Transport</keyword>
<protein>
    <submittedName>
        <fullName evidence="14">Pickpocket protein 28</fullName>
    </submittedName>
</protein>
<dbReference type="InterPro" id="IPR001873">
    <property type="entry name" value="ENaC"/>
</dbReference>
<dbReference type="OrthoDB" id="6330164at2759"/>
<comment type="subcellular location">
    <subcellularLocation>
        <location evidence="1">Membrane</location>
        <topology evidence="1">Multi-pass membrane protein</topology>
    </subcellularLocation>
</comment>
<name>A0A6A4X5E6_AMPAM</name>
<keyword evidence="9 13" id="KW-0472">Membrane</keyword>
<evidence type="ECO:0000256" key="12">
    <source>
        <dbReference type="RuleBase" id="RU000679"/>
    </source>
</evidence>
<dbReference type="Proteomes" id="UP000440578">
    <property type="component" value="Unassembled WGS sequence"/>
</dbReference>
<evidence type="ECO:0000256" key="8">
    <source>
        <dbReference type="ARBA" id="ARBA00023065"/>
    </source>
</evidence>
<feature type="transmembrane region" description="Helical" evidence="13">
    <location>
        <begin position="308"/>
        <end position="334"/>
    </location>
</feature>
<keyword evidence="10 12" id="KW-0739">Sodium transport</keyword>
<evidence type="ECO:0000256" key="1">
    <source>
        <dbReference type="ARBA" id="ARBA00004141"/>
    </source>
</evidence>
<keyword evidence="11 12" id="KW-0407">Ion channel</keyword>
<dbReference type="AlphaFoldDB" id="A0A6A4X5E6"/>
<evidence type="ECO:0000256" key="4">
    <source>
        <dbReference type="ARBA" id="ARBA00022461"/>
    </source>
</evidence>
<accession>A0A6A4X5E6</accession>
<evidence type="ECO:0000256" key="7">
    <source>
        <dbReference type="ARBA" id="ARBA00023053"/>
    </source>
</evidence>
<evidence type="ECO:0000256" key="5">
    <source>
        <dbReference type="ARBA" id="ARBA00022692"/>
    </source>
</evidence>
<dbReference type="PANTHER" id="PTHR11690">
    <property type="entry name" value="AMILORIDE-SENSITIVE SODIUM CHANNEL-RELATED"/>
    <property type="match status" value="1"/>
</dbReference>
<evidence type="ECO:0000256" key="6">
    <source>
        <dbReference type="ARBA" id="ARBA00022989"/>
    </source>
</evidence>
<dbReference type="Gene3D" id="1.10.287.770">
    <property type="entry name" value="YojJ-like"/>
    <property type="match status" value="1"/>
</dbReference>
<keyword evidence="5 12" id="KW-0812">Transmembrane</keyword>
<reference evidence="14 15" key="1">
    <citation type="submission" date="2019-07" db="EMBL/GenBank/DDBJ databases">
        <title>Draft genome assembly of a fouling barnacle, Amphibalanus amphitrite (Darwin, 1854): The first reference genome for Thecostraca.</title>
        <authorList>
            <person name="Kim W."/>
        </authorList>
    </citation>
    <scope>NUCLEOTIDE SEQUENCE [LARGE SCALE GENOMIC DNA]</scope>
    <source>
        <strain evidence="14">SNU_AA5</strain>
        <tissue evidence="14">Soma without cirri and trophi</tissue>
    </source>
</reference>
<keyword evidence="15" id="KW-1185">Reference proteome</keyword>
<organism evidence="14 15">
    <name type="scientific">Amphibalanus amphitrite</name>
    <name type="common">Striped barnacle</name>
    <name type="synonym">Balanus amphitrite</name>
    <dbReference type="NCBI Taxonomy" id="1232801"/>
    <lineage>
        <taxon>Eukaryota</taxon>
        <taxon>Metazoa</taxon>
        <taxon>Ecdysozoa</taxon>
        <taxon>Arthropoda</taxon>
        <taxon>Crustacea</taxon>
        <taxon>Multicrustacea</taxon>
        <taxon>Cirripedia</taxon>
        <taxon>Thoracica</taxon>
        <taxon>Thoracicalcarea</taxon>
        <taxon>Balanomorpha</taxon>
        <taxon>Balanoidea</taxon>
        <taxon>Balanidae</taxon>
        <taxon>Amphibalaninae</taxon>
        <taxon>Amphibalanus</taxon>
    </lineage>
</organism>
<evidence type="ECO:0000256" key="13">
    <source>
        <dbReference type="SAM" id="Phobius"/>
    </source>
</evidence>
<dbReference type="Pfam" id="PF00858">
    <property type="entry name" value="ASC"/>
    <property type="match status" value="1"/>
</dbReference>
<proteinExistence type="inferred from homology"/>
<dbReference type="GO" id="GO:0005886">
    <property type="term" value="C:plasma membrane"/>
    <property type="evidence" value="ECO:0007669"/>
    <property type="project" value="TreeGrafter"/>
</dbReference>
<keyword evidence="4 12" id="KW-0894">Sodium channel</keyword>
<keyword evidence="6 13" id="KW-1133">Transmembrane helix</keyword>
<dbReference type="GO" id="GO:0015280">
    <property type="term" value="F:ligand-gated sodium channel activity"/>
    <property type="evidence" value="ECO:0007669"/>
    <property type="project" value="TreeGrafter"/>
</dbReference>
<evidence type="ECO:0000313" key="14">
    <source>
        <dbReference type="EMBL" id="KAF0314455.1"/>
    </source>
</evidence>
<dbReference type="Gene3D" id="2.60.470.10">
    <property type="entry name" value="Acid-sensing ion channels like domains"/>
    <property type="match status" value="1"/>
</dbReference>
<evidence type="ECO:0000313" key="15">
    <source>
        <dbReference type="Proteomes" id="UP000440578"/>
    </source>
</evidence>
<evidence type="ECO:0000256" key="2">
    <source>
        <dbReference type="ARBA" id="ARBA00007193"/>
    </source>
</evidence>
<comment type="caution">
    <text evidence="14">The sequence shown here is derived from an EMBL/GenBank/DDBJ whole genome shotgun (WGS) entry which is preliminary data.</text>
</comment>
<keyword evidence="7" id="KW-0915">Sodium</keyword>
<evidence type="ECO:0000256" key="11">
    <source>
        <dbReference type="ARBA" id="ARBA00023303"/>
    </source>
</evidence>
<dbReference type="EMBL" id="VIIS01000018">
    <property type="protein sequence ID" value="KAF0314455.1"/>
    <property type="molecule type" value="Genomic_DNA"/>
</dbReference>
<dbReference type="PANTHER" id="PTHR11690:SF288">
    <property type="entry name" value="AMILORIDE-SENSITIVE NA+ CHANNEL-RELATED"/>
    <property type="match status" value="1"/>
</dbReference>